<dbReference type="PANTHER" id="PTHR12147:SF26">
    <property type="entry name" value="PEPTIDASE M28 DOMAIN-CONTAINING PROTEIN"/>
    <property type="match status" value="1"/>
</dbReference>
<name>A0ABX0GZB4_9ACTN</name>
<dbReference type="InterPro" id="IPR045175">
    <property type="entry name" value="M28_fam"/>
</dbReference>
<protein>
    <submittedName>
        <fullName evidence="2">M28 family peptidase</fullName>
    </submittedName>
</protein>
<dbReference type="Gene3D" id="3.40.630.10">
    <property type="entry name" value="Zn peptidases"/>
    <property type="match status" value="1"/>
</dbReference>
<dbReference type="Pfam" id="PF04389">
    <property type="entry name" value="Peptidase_M28"/>
    <property type="match status" value="1"/>
</dbReference>
<feature type="domain" description="Peptidase M28" evidence="1">
    <location>
        <begin position="63"/>
        <end position="255"/>
    </location>
</feature>
<evidence type="ECO:0000313" key="3">
    <source>
        <dbReference type="Proteomes" id="UP000800981"/>
    </source>
</evidence>
<gene>
    <name evidence="2" type="ORF">G9H71_14165</name>
</gene>
<organism evidence="2 3">
    <name type="scientific">Motilibacter deserti</name>
    <dbReference type="NCBI Taxonomy" id="2714956"/>
    <lineage>
        <taxon>Bacteria</taxon>
        <taxon>Bacillati</taxon>
        <taxon>Actinomycetota</taxon>
        <taxon>Actinomycetes</taxon>
        <taxon>Motilibacterales</taxon>
        <taxon>Motilibacteraceae</taxon>
        <taxon>Motilibacter</taxon>
    </lineage>
</organism>
<accession>A0ABX0GZB4</accession>
<dbReference type="EMBL" id="JAANNP010000013">
    <property type="protein sequence ID" value="NHC14930.1"/>
    <property type="molecule type" value="Genomic_DNA"/>
</dbReference>
<proteinExistence type="predicted"/>
<dbReference type="InterPro" id="IPR007484">
    <property type="entry name" value="Peptidase_M28"/>
</dbReference>
<keyword evidence="3" id="KW-1185">Reference proteome</keyword>
<reference evidence="2 3" key="1">
    <citation type="submission" date="2020-03" db="EMBL/GenBank/DDBJ databases">
        <title>Two novel Motilibacter sp.</title>
        <authorList>
            <person name="Liu S."/>
        </authorList>
    </citation>
    <scope>NUCLEOTIDE SEQUENCE [LARGE SCALE GENOMIC DNA]</scope>
    <source>
        <strain evidence="2 3">E257</strain>
    </source>
</reference>
<evidence type="ECO:0000259" key="1">
    <source>
        <dbReference type="Pfam" id="PF04389"/>
    </source>
</evidence>
<sequence>MFATVQRLQSFGPREATGGAFRRAAAYVQGRLEDDGWQVARQGLSVPAGVSWGVPVDAGETFNLVATRPGFDPEQPHVVVGAHLDTVPQSPGAEDNGSGVAVLLELARLAAAEPPAVPVMLVVYGAEEPRGPGDSRHHYGSRVQVDRMPAAQRDAVRAMLALDRVGVGSVVPVCDGGLAGGVVARQLLRAAERADVPTTSCGQNRSSDHWSFEKADIPAARLGSTSWAGYHSADDTTRYIRAGQLGRSARIAWEWLSGLR</sequence>
<comment type="caution">
    <text evidence="2">The sequence shown here is derived from an EMBL/GenBank/DDBJ whole genome shotgun (WGS) entry which is preliminary data.</text>
</comment>
<dbReference type="SUPFAM" id="SSF53187">
    <property type="entry name" value="Zn-dependent exopeptidases"/>
    <property type="match status" value="1"/>
</dbReference>
<dbReference type="PANTHER" id="PTHR12147">
    <property type="entry name" value="METALLOPEPTIDASE M28 FAMILY MEMBER"/>
    <property type="match status" value="1"/>
</dbReference>
<dbReference type="Proteomes" id="UP000800981">
    <property type="component" value="Unassembled WGS sequence"/>
</dbReference>
<evidence type="ECO:0000313" key="2">
    <source>
        <dbReference type="EMBL" id="NHC14930.1"/>
    </source>
</evidence>